<proteinExistence type="predicted"/>
<evidence type="ECO:0000256" key="1">
    <source>
        <dbReference type="ARBA" id="ARBA00022741"/>
    </source>
</evidence>
<dbReference type="SUPFAM" id="SSF52540">
    <property type="entry name" value="P-loop containing nucleoside triphosphate hydrolases"/>
    <property type="match status" value="1"/>
</dbReference>
<dbReference type="OrthoDB" id="6340454at2759"/>
<dbReference type="PANTHER" id="PTHR11070">
    <property type="entry name" value="UVRD / RECB / PCRA DNA HELICASE FAMILY MEMBER"/>
    <property type="match status" value="1"/>
</dbReference>
<dbReference type="GO" id="GO:0003677">
    <property type="term" value="F:DNA binding"/>
    <property type="evidence" value="ECO:0007669"/>
    <property type="project" value="UniProtKB-KW"/>
</dbReference>
<keyword evidence="1" id="KW-0547">Nucleotide-binding</keyword>
<dbReference type="STRING" id="55544.A0A4D9DJN8"/>
<feature type="domain" description="UvrD-like helicase ATP-binding" evidence="6">
    <location>
        <begin position="177"/>
        <end position="219"/>
    </location>
</feature>
<dbReference type="GO" id="GO:0043138">
    <property type="term" value="F:3'-5' DNA helicase activity"/>
    <property type="evidence" value="ECO:0007669"/>
    <property type="project" value="TreeGrafter"/>
</dbReference>
<keyword evidence="7" id="KW-0238">DNA-binding</keyword>
<evidence type="ECO:0000256" key="2">
    <source>
        <dbReference type="ARBA" id="ARBA00022801"/>
    </source>
</evidence>
<dbReference type="InterPro" id="IPR027417">
    <property type="entry name" value="P-loop_NTPase"/>
</dbReference>
<evidence type="ECO:0000256" key="3">
    <source>
        <dbReference type="ARBA" id="ARBA00022806"/>
    </source>
</evidence>
<feature type="region of interest" description="Disordered" evidence="5">
    <location>
        <begin position="545"/>
        <end position="576"/>
    </location>
</feature>
<dbReference type="InterPro" id="IPR014016">
    <property type="entry name" value="UvrD-like_ATP-bd"/>
</dbReference>
<dbReference type="GO" id="GO:0005524">
    <property type="term" value="F:ATP binding"/>
    <property type="evidence" value="ECO:0007669"/>
    <property type="project" value="UniProtKB-KW"/>
</dbReference>
<dbReference type="GO" id="GO:0005634">
    <property type="term" value="C:nucleus"/>
    <property type="evidence" value="ECO:0007669"/>
    <property type="project" value="TreeGrafter"/>
</dbReference>
<dbReference type="GO" id="GO:0016787">
    <property type="term" value="F:hydrolase activity"/>
    <property type="evidence" value="ECO:0007669"/>
    <property type="project" value="UniProtKB-KW"/>
</dbReference>
<protein>
    <submittedName>
        <fullName evidence="7">DNA-binding protein</fullName>
    </submittedName>
</protein>
<gene>
    <name evidence="7" type="ORF">DR999_PMT22399</name>
</gene>
<sequence>MLAEAAGRRKGLYLAFNKSIAEEAKSKLPRAAAARTAHSVAYGWMKAQPRGEAWLQRLRNSGWVHPTQVARFLGTAAMTVPTVVGSQTFSAEDVGRWALETTRRFMQSGDDALDPDKHFPLIEGVEIATSIKIAHELTPPALRAWEELCDPTSTRLKAEHEVYLKLWSLSCPQLDTDYVMFDEAQDASPVIAKVVLGFNGQKVVVGDPAQSIYGFTGAVDAMGQFDAPHRLALTQSWRFGDTIARAANSVLSVIGQPLRLIGNPAMTSHIGFSGPVDAMLCRGNAGTIAAAFGVQQRGQRVHIVGGVEEQERLVQGAEQLQATGKTSHPELKYFKSWEEVRAYAEEKTSSALIRTMTRLVDQLGTNQMLRVLRACARDERDADVVVSTVHKAKGREWARVGVFDDFSVVDALDYIDVGVGGQIVREGEKIDVTASMVDSALNEFRVGYVALTRAQLELEAPAWAELLAGRDFPAFRDRSTIPAPPESVALWTEMAVTSDSSVLIEFPLAADLWTRLLALNADDADMALESLTEFVDESLRDAINRAEAKQSSSTSRGRRREQAQTGPGEYPNRADEVLGEEVANQVRTLIDAAAAKAAAAAAKVGDFGEEYLFGVLTSLVELDGIEVHRRAGQRGFSVTTTLTGVPVRVSGSDLGGSYSGPKLLGRMMAMLADVAAKV</sequence>
<dbReference type="PANTHER" id="PTHR11070:SF30">
    <property type="entry name" value="F-BOX DNA HELICASE 1"/>
    <property type="match status" value="1"/>
</dbReference>
<reference evidence="7 8" key="1">
    <citation type="submission" date="2019-04" db="EMBL/GenBank/DDBJ databases">
        <title>Draft genome of the big-headed turtle Platysternon megacephalum.</title>
        <authorList>
            <person name="Gong S."/>
        </authorList>
    </citation>
    <scope>NUCLEOTIDE SEQUENCE [LARGE SCALE GENOMIC DNA]</scope>
    <source>
        <strain evidence="7">DO16091913</strain>
        <tissue evidence="7">Muscle</tissue>
    </source>
</reference>
<name>A0A4D9DJN8_9SAUR</name>
<comment type="caution">
    <text evidence="7">The sequence shown here is derived from an EMBL/GenBank/DDBJ whole genome shotgun (WGS) entry which is preliminary data.</text>
</comment>
<dbReference type="Proteomes" id="UP000297703">
    <property type="component" value="Unassembled WGS sequence"/>
</dbReference>
<dbReference type="Pfam" id="PF00580">
    <property type="entry name" value="UvrD-helicase"/>
    <property type="match status" value="1"/>
</dbReference>
<evidence type="ECO:0000256" key="4">
    <source>
        <dbReference type="ARBA" id="ARBA00022840"/>
    </source>
</evidence>
<dbReference type="GO" id="GO:0031297">
    <property type="term" value="P:replication fork processing"/>
    <property type="evidence" value="ECO:0007669"/>
    <property type="project" value="TreeGrafter"/>
</dbReference>
<keyword evidence="3" id="KW-0347">Helicase</keyword>
<keyword evidence="8" id="KW-1185">Reference proteome</keyword>
<reference evidence="7 8" key="2">
    <citation type="submission" date="2019-04" db="EMBL/GenBank/DDBJ databases">
        <title>The genome sequence of big-headed turtle.</title>
        <authorList>
            <person name="Gong S."/>
        </authorList>
    </citation>
    <scope>NUCLEOTIDE SEQUENCE [LARGE SCALE GENOMIC DNA]</scope>
    <source>
        <strain evidence="7">DO16091913</strain>
        <tissue evidence="7">Muscle</tissue>
    </source>
</reference>
<evidence type="ECO:0000256" key="5">
    <source>
        <dbReference type="SAM" id="MobiDB-lite"/>
    </source>
</evidence>
<evidence type="ECO:0000259" key="6">
    <source>
        <dbReference type="Pfam" id="PF00580"/>
    </source>
</evidence>
<evidence type="ECO:0000313" key="8">
    <source>
        <dbReference type="Proteomes" id="UP000297703"/>
    </source>
</evidence>
<dbReference type="GO" id="GO:0000724">
    <property type="term" value="P:double-strand break repair via homologous recombination"/>
    <property type="evidence" value="ECO:0007669"/>
    <property type="project" value="TreeGrafter"/>
</dbReference>
<dbReference type="AlphaFoldDB" id="A0A4D9DJN8"/>
<evidence type="ECO:0000313" key="7">
    <source>
        <dbReference type="EMBL" id="TFJ95879.1"/>
    </source>
</evidence>
<keyword evidence="2" id="KW-0378">Hydrolase</keyword>
<accession>A0A4D9DJN8</accession>
<dbReference type="EMBL" id="QXTE01001066">
    <property type="protein sequence ID" value="TFJ95879.1"/>
    <property type="molecule type" value="Genomic_DNA"/>
</dbReference>
<organism evidence="7 8">
    <name type="scientific">Platysternon megacephalum</name>
    <name type="common">big-headed turtle</name>
    <dbReference type="NCBI Taxonomy" id="55544"/>
    <lineage>
        <taxon>Eukaryota</taxon>
        <taxon>Metazoa</taxon>
        <taxon>Chordata</taxon>
        <taxon>Craniata</taxon>
        <taxon>Vertebrata</taxon>
        <taxon>Euteleostomi</taxon>
        <taxon>Archelosauria</taxon>
        <taxon>Testudinata</taxon>
        <taxon>Testudines</taxon>
        <taxon>Cryptodira</taxon>
        <taxon>Durocryptodira</taxon>
        <taxon>Testudinoidea</taxon>
        <taxon>Platysternidae</taxon>
        <taxon>Platysternon</taxon>
    </lineage>
</organism>
<dbReference type="Gene3D" id="3.40.50.300">
    <property type="entry name" value="P-loop containing nucleotide triphosphate hydrolases"/>
    <property type="match status" value="2"/>
</dbReference>
<dbReference type="InterPro" id="IPR000212">
    <property type="entry name" value="DNA_helicase_UvrD/REP"/>
</dbReference>
<keyword evidence="4" id="KW-0067">ATP-binding</keyword>